<dbReference type="AlphaFoldDB" id="A0A1X7TJT0"/>
<dbReference type="SUPFAM" id="SSF53098">
    <property type="entry name" value="Ribonuclease H-like"/>
    <property type="match status" value="1"/>
</dbReference>
<dbReference type="EnsemblMetazoa" id="Aqu2.1.15119_001">
    <property type="protein sequence ID" value="Aqu2.1.15119_001"/>
    <property type="gene ID" value="Aqu2.1.15119"/>
</dbReference>
<sequence length="151" mass="17213">MVAAFKTNSNNEEKSTDDSEDDEAGTSDEISIKESEELFAVQIQERDELDEMEEGSYSDVINFGRCENDHHYAFEAWKHTNCFVHTLQLVVKVFESAPAFRSSVKQALDIVRKVNKSCKATEQQVELAGKKLVKNCLTRWDSLLFCDMSYA</sequence>
<proteinExistence type="predicted"/>
<evidence type="ECO:0000256" key="1">
    <source>
        <dbReference type="SAM" id="MobiDB-lite"/>
    </source>
</evidence>
<dbReference type="InterPro" id="IPR012337">
    <property type="entry name" value="RNaseH-like_sf"/>
</dbReference>
<organism evidence="2">
    <name type="scientific">Amphimedon queenslandica</name>
    <name type="common">Sponge</name>
    <dbReference type="NCBI Taxonomy" id="400682"/>
    <lineage>
        <taxon>Eukaryota</taxon>
        <taxon>Metazoa</taxon>
        <taxon>Porifera</taxon>
        <taxon>Demospongiae</taxon>
        <taxon>Heteroscleromorpha</taxon>
        <taxon>Haplosclerida</taxon>
        <taxon>Niphatidae</taxon>
        <taxon>Amphimedon</taxon>
    </lineage>
</organism>
<feature type="region of interest" description="Disordered" evidence="1">
    <location>
        <begin position="1"/>
        <end position="32"/>
    </location>
</feature>
<evidence type="ECO:0000313" key="2">
    <source>
        <dbReference type="EnsemblMetazoa" id="Aqu2.1.15119_001"/>
    </source>
</evidence>
<dbReference type="InParanoid" id="A0A1X7TJT0"/>
<accession>A0A1X7TJT0</accession>
<name>A0A1X7TJT0_AMPQE</name>
<protein>
    <submittedName>
        <fullName evidence="2">Uncharacterized protein</fullName>
    </submittedName>
</protein>
<reference evidence="2" key="1">
    <citation type="submission" date="2017-05" db="UniProtKB">
        <authorList>
            <consortium name="EnsemblMetazoa"/>
        </authorList>
    </citation>
    <scope>IDENTIFICATION</scope>
</reference>